<gene>
    <name evidence="1" type="ORF">SH580_04795</name>
</gene>
<proteinExistence type="predicted"/>
<accession>A0ABZ0RVM7</accession>
<organism evidence="1 2">
    <name type="scientific">Coraliomargarita algicola</name>
    <dbReference type="NCBI Taxonomy" id="3092156"/>
    <lineage>
        <taxon>Bacteria</taxon>
        <taxon>Pseudomonadati</taxon>
        <taxon>Verrucomicrobiota</taxon>
        <taxon>Opitutia</taxon>
        <taxon>Puniceicoccales</taxon>
        <taxon>Coraliomargaritaceae</taxon>
        <taxon>Coraliomargarita</taxon>
    </lineage>
</organism>
<evidence type="ECO:0000313" key="1">
    <source>
        <dbReference type="EMBL" id="WPJ97024.1"/>
    </source>
</evidence>
<dbReference type="RefSeq" id="WP_319833876.1">
    <property type="nucleotide sequence ID" value="NZ_CP138858.1"/>
</dbReference>
<dbReference type="Proteomes" id="UP001324993">
    <property type="component" value="Chromosome"/>
</dbReference>
<keyword evidence="2" id="KW-1185">Reference proteome</keyword>
<protein>
    <recommendedName>
        <fullName evidence="3">Right handed beta helix domain-containing protein</fullName>
    </recommendedName>
</protein>
<sequence>MAGGENNLLKDCVGVDAIRHSGVRITTQIYIAHTMPFSGVNRLDGVSLLRCGSDKHGAYNGAIQVEAHGHPVESIEIADCNIFASPYAAIQIYNKIDERGQGGLEMSCVITDCTVTGAALSGLHIGPDTPGHVEVNNTQFSSCMLGDVQNDSDSAKLIINP</sequence>
<dbReference type="EMBL" id="CP138858">
    <property type="protein sequence ID" value="WPJ97024.1"/>
    <property type="molecule type" value="Genomic_DNA"/>
</dbReference>
<evidence type="ECO:0008006" key="3">
    <source>
        <dbReference type="Google" id="ProtNLM"/>
    </source>
</evidence>
<reference evidence="1 2" key="1">
    <citation type="submission" date="2023-11" db="EMBL/GenBank/DDBJ databases">
        <title>Coraliomargarita sp. nov., isolated from marine algae.</title>
        <authorList>
            <person name="Lee J.K."/>
            <person name="Baek J.H."/>
            <person name="Kim J.M."/>
            <person name="Choi D.G."/>
            <person name="Jeon C.O."/>
        </authorList>
    </citation>
    <scope>NUCLEOTIDE SEQUENCE [LARGE SCALE GENOMIC DNA]</scope>
    <source>
        <strain evidence="1 2">J2-16</strain>
    </source>
</reference>
<name>A0ABZ0RVM7_9BACT</name>
<evidence type="ECO:0000313" key="2">
    <source>
        <dbReference type="Proteomes" id="UP001324993"/>
    </source>
</evidence>